<dbReference type="RefSeq" id="XP_025527520.1">
    <property type="nucleotide sequence ID" value="XM_025674453.1"/>
</dbReference>
<keyword evidence="2" id="KW-0812">Transmembrane</keyword>
<dbReference type="AlphaFoldDB" id="A0A8T8X0F1"/>
<keyword evidence="2" id="KW-1133">Transmembrane helix</keyword>
<evidence type="ECO:0000256" key="2">
    <source>
        <dbReference type="SAM" id="Phobius"/>
    </source>
</evidence>
<keyword evidence="2" id="KW-0472">Membrane</keyword>
<accession>A0A8T8X0F1</accession>
<dbReference type="GO" id="GO:0016020">
    <property type="term" value="C:membrane"/>
    <property type="evidence" value="ECO:0007669"/>
    <property type="project" value="InterPro"/>
</dbReference>
<dbReference type="InterPro" id="IPR008952">
    <property type="entry name" value="Tetraspanin_EC2_sf"/>
</dbReference>
<reference evidence="3 4" key="1">
    <citation type="submission" date="2018-02" db="EMBL/GenBank/DDBJ databases">
        <title>The genomes of Aspergillus section Nigri reveals drivers in fungal speciation.</title>
        <authorList>
            <consortium name="DOE Joint Genome Institute"/>
            <person name="Vesth T.C."/>
            <person name="Nybo J."/>
            <person name="Theobald S."/>
            <person name="Brandl J."/>
            <person name="Frisvad J.C."/>
            <person name="Nielsen K.F."/>
            <person name="Lyhne E.K."/>
            <person name="Kogle M.E."/>
            <person name="Kuo A."/>
            <person name="Riley R."/>
            <person name="Clum A."/>
            <person name="Nolan M."/>
            <person name="Lipzen A."/>
            <person name="Salamov A."/>
            <person name="Henrissat B."/>
            <person name="Wiebenga A."/>
            <person name="De vries R.P."/>
            <person name="Grigoriev I.V."/>
            <person name="Mortensen U.H."/>
            <person name="Andersen M.R."/>
            <person name="Baker S.E."/>
        </authorList>
    </citation>
    <scope>NUCLEOTIDE SEQUENCE [LARGE SCALE GENOMIC DNA]</scope>
    <source>
        <strain evidence="3 4">CBS 114.51</strain>
    </source>
</reference>
<dbReference type="SUPFAM" id="SSF48652">
    <property type="entry name" value="Tetraspanin"/>
    <property type="match status" value="1"/>
</dbReference>
<evidence type="ECO:0000313" key="4">
    <source>
        <dbReference type="Proteomes" id="UP000249497"/>
    </source>
</evidence>
<organism evidence="3 4">
    <name type="scientific">Aspergillus japonicus CBS 114.51</name>
    <dbReference type="NCBI Taxonomy" id="1448312"/>
    <lineage>
        <taxon>Eukaryota</taxon>
        <taxon>Fungi</taxon>
        <taxon>Dikarya</taxon>
        <taxon>Ascomycota</taxon>
        <taxon>Pezizomycotina</taxon>
        <taxon>Eurotiomycetes</taxon>
        <taxon>Eurotiomycetidae</taxon>
        <taxon>Eurotiales</taxon>
        <taxon>Aspergillaceae</taxon>
        <taxon>Aspergillus</taxon>
        <taxon>Aspergillus subgen. Circumdati</taxon>
    </lineage>
</organism>
<feature type="transmembrane region" description="Helical" evidence="2">
    <location>
        <begin position="7"/>
        <end position="31"/>
    </location>
</feature>
<proteinExistence type="predicted"/>
<dbReference type="Proteomes" id="UP000249497">
    <property type="component" value="Unassembled WGS sequence"/>
</dbReference>
<evidence type="ECO:0000313" key="3">
    <source>
        <dbReference type="EMBL" id="RAH81626.1"/>
    </source>
</evidence>
<gene>
    <name evidence="3" type="ORF">BO86DRAFT_409982</name>
</gene>
<name>A0A8T8X0F1_ASPJA</name>
<keyword evidence="4" id="KW-1185">Reference proteome</keyword>
<feature type="transmembrane region" description="Helical" evidence="2">
    <location>
        <begin position="77"/>
        <end position="96"/>
    </location>
</feature>
<feature type="region of interest" description="Disordered" evidence="1">
    <location>
        <begin position="240"/>
        <end position="277"/>
    </location>
</feature>
<evidence type="ECO:0008006" key="5">
    <source>
        <dbReference type="Google" id="ProtNLM"/>
    </source>
</evidence>
<feature type="transmembrane region" description="Helical" evidence="2">
    <location>
        <begin position="43"/>
        <end position="65"/>
    </location>
</feature>
<sequence length="277" mass="30653">MPSKLNSVFVIHLLVALLSILSLILAILAWTRTQTLSLPLPPILPILTTLLIPYTLATLTATTFLKRTASPKSTIITSLLNTLHTLLSAILLTLTLHHLNTTEGLKSCTLDQTWQRYFHARDAGTIRRIQDTLQCCGLRSVRDRAWPFKDKTHGDDACVLQVGYTRSCAGVWRAEEVTVLWFLGVVVGVMGVLRIAFWFLRVRGVGGRWVDKDDTDTEGVGVRQRREEYQRILDREVAEGGSVGGYGAEDAGEEGDSAAGAGRLLPHSESGYEWGRR</sequence>
<protein>
    <recommendedName>
        <fullName evidence="5">Tetraspanin Tsp3</fullName>
    </recommendedName>
</protein>
<evidence type="ECO:0000256" key="1">
    <source>
        <dbReference type="SAM" id="MobiDB-lite"/>
    </source>
</evidence>
<dbReference type="OrthoDB" id="71600at2759"/>
<dbReference type="EMBL" id="KZ824794">
    <property type="protein sequence ID" value="RAH81626.1"/>
    <property type="molecule type" value="Genomic_DNA"/>
</dbReference>
<feature type="transmembrane region" description="Helical" evidence="2">
    <location>
        <begin position="179"/>
        <end position="200"/>
    </location>
</feature>
<dbReference type="GeneID" id="37178145"/>